<comment type="caution">
    <text evidence="1">The sequence shown here is derived from an EMBL/GenBank/DDBJ whole genome shotgun (WGS) entry which is preliminary data.</text>
</comment>
<dbReference type="PANTHER" id="PTHR10039:SF14">
    <property type="entry name" value="NACHT DOMAIN-CONTAINING PROTEIN"/>
    <property type="match status" value="1"/>
</dbReference>
<dbReference type="EMBL" id="JAKEKT020000064">
    <property type="protein sequence ID" value="KAL1639379.1"/>
    <property type="molecule type" value="Genomic_DNA"/>
</dbReference>
<reference evidence="1 2" key="1">
    <citation type="journal article" date="2023" name="Plant Dis.">
        <title>First Report of Diplodia intermedia Causing Canker and Dieback Diseases on Apple Trees in Canada.</title>
        <authorList>
            <person name="Ellouze W."/>
            <person name="Ilyukhin E."/>
            <person name="Sulman M."/>
            <person name="Ali S."/>
        </authorList>
    </citation>
    <scope>NUCLEOTIDE SEQUENCE [LARGE SCALE GENOMIC DNA]</scope>
    <source>
        <strain evidence="1 2">M45-28</strain>
    </source>
</reference>
<organism evidence="1 2">
    <name type="scientific">Diplodia intermedia</name>
    <dbReference type="NCBI Taxonomy" id="856260"/>
    <lineage>
        <taxon>Eukaryota</taxon>
        <taxon>Fungi</taxon>
        <taxon>Dikarya</taxon>
        <taxon>Ascomycota</taxon>
        <taxon>Pezizomycotina</taxon>
        <taxon>Dothideomycetes</taxon>
        <taxon>Dothideomycetes incertae sedis</taxon>
        <taxon>Botryosphaeriales</taxon>
        <taxon>Botryosphaeriaceae</taxon>
        <taxon>Diplodia</taxon>
    </lineage>
</organism>
<dbReference type="Proteomes" id="UP001521184">
    <property type="component" value="Unassembled WGS sequence"/>
</dbReference>
<evidence type="ECO:0000313" key="1">
    <source>
        <dbReference type="EMBL" id="KAL1639379.1"/>
    </source>
</evidence>
<name>A0ABR3TIX6_9PEZI</name>
<gene>
    <name evidence="1" type="ORF">SLS58_007960</name>
</gene>
<dbReference type="PANTHER" id="PTHR10039">
    <property type="entry name" value="AMELOGENIN"/>
    <property type="match status" value="1"/>
</dbReference>
<accession>A0ABR3TIX6</accession>
<protein>
    <submittedName>
        <fullName evidence="1">Uncharacterized protein</fullName>
    </submittedName>
</protein>
<sequence>MEDGNSNDISLVVNEKLHDMKAVDLGYGEDITSFIVKNSKGVFQWANFVAQTASEEAEKKVSVVELRQIFEDVPQDLEGLYERLLTNCSKPRHTLKLFRWILFAMEPLSLEELREAITLSADMHHSSVSDLQQDPLYIAEVENMPTVVNNLSQGLVEIQIHEERRIAQFIHQSVPDYLTEFGLMVLEDLIPGELSGREHFELSRSCLKYLKFPEIRTAAQNIKYNYRSRDSMSSR</sequence>
<evidence type="ECO:0000313" key="2">
    <source>
        <dbReference type="Proteomes" id="UP001521184"/>
    </source>
</evidence>
<keyword evidence="2" id="KW-1185">Reference proteome</keyword>
<proteinExistence type="predicted"/>